<organism evidence="2 3">
    <name type="scientific">Wickerhamomyces anomalus (strain ATCC 58044 / CBS 1984 / NCYC 433 / NRRL Y-366-8)</name>
    <name type="common">Yeast</name>
    <name type="synonym">Hansenula anomala</name>
    <dbReference type="NCBI Taxonomy" id="683960"/>
    <lineage>
        <taxon>Eukaryota</taxon>
        <taxon>Fungi</taxon>
        <taxon>Dikarya</taxon>
        <taxon>Ascomycota</taxon>
        <taxon>Saccharomycotina</taxon>
        <taxon>Saccharomycetes</taxon>
        <taxon>Phaffomycetales</taxon>
        <taxon>Wickerhamomycetaceae</taxon>
        <taxon>Wickerhamomyces</taxon>
    </lineage>
</organism>
<protein>
    <submittedName>
        <fullName evidence="2">Uncharacterized protein</fullName>
    </submittedName>
</protein>
<reference evidence="2 3" key="1">
    <citation type="journal article" date="2016" name="Proc. Natl. Acad. Sci. U.S.A.">
        <title>Comparative genomics of biotechnologically important yeasts.</title>
        <authorList>
            <person name="Riley R."/>
            <person name="Haridas S."/>
            <person name="Wolfe K.H."/>
            <person name="Lopes M.R."/>
            <person name="Hittinger C.T."/>
            <person name="Goeker M."/>
            <person name="Salamov A.A."/>
            <person name="Wisecaver J.H."/>
            <person name="Long T.M."/>
            <person name="Calvey C.H."/>
            <person name="Aerts A.L."/>
            <person name="Barry K.W."/>
            <person name="Choi C."/>
            <person name="Clum A."/>
            <person name="Coughlan A.Y."/>
            <person name="Deshpande S."/>
            <person name="Douglass A.P."/>
            <person name="Hanson S.J."/>
            <person name="Klenk H.-P."/>
            <person name="LaButti K.M."/>
            <person name="Lapidus A."/>
            <person name="Lindquist E.A."/>
            <person name="Lipzen A.M."/>
            <person name="Meier-Kolthoff J.P."/>
            <person name="Ohm R.A."/>
            <person name="Otillar R.P."/>
            <person name="Pangilinan J.L."/>
            <person name="Peng Y."/>
            <person name="Rokas A."/>
            <person name="Rosa C.A."/>
            <person name="Scheuner C."/>
            <person name="Sibirny A.A."/>
            <person name="Slot J.C."/>
            <person name="Stielow J.B."/>
            <person name="Sun H."/>
            <person name="Kurtzman C.P."/>
            <person name="Blackwell M."/>
            <person name="Grigoriev I.V."/>
            <person name="Jeffries T.W."/>
        </authorList>
    </citation>
    <scope>NUCLEOTIDE SEQUENCE [LARGE SCALE GENOMIC DNA]</scope>
    <source>
        <strain evidence="3">ATCC 58044 / CBS 1984 / NCYC 433 / NRRL Y-366-8</strain>
    </source>
</reference>
<dbReference type="RefSeq" id="XP_019036387.1">
    <property type="nucleotide sequence ID" value="XM_019185227.1"/>
</dbReference>
<evidence type="ECO:0000256" key="1">
    <source>
        <dbReference type="SAM" id="Phobius"/>
    </source>
</evidence>
<gene>
    <name evidence="2" type="ORF">WICANDRAFT_81401</name>
</gene>
<feature type="transmembrane region" description="Helical" evidence="1">
    <location>
        <begin position="31"/>
        <end position="54"/>
    </location>
</feature>
<dbReference type="EMBL" id="KV454214">
    <property type="protein sequence ID" value="ODQ57180.1"/>
    <property type="molecule type" value="Genomic_DNA"/>
</dbReference>
<evidence type="ECO:0000313" key="3">
    <source>
        <dbReference type="Proteomes" id="UP000094112"/>
    </source>
</evidence>
<dbReference type="GeneID" id="30202473"/>
<proteinExistence type="predicted"/>
<keyword evidence="1" id="KW-0812">Transmembrane</keyword>
<keyword evidence="3" id="KW-1185">Reference proteome</keyword>
<keyword evidence="1" id="KW-1133">Transmembrane helix</keyword>
<dbReference type="AlphaFoldDB" id="A0A1E3NW08"/>
<accession>A0A1E3NW08</accession>
<sequence>MRSPYDIVVNDVILRLWRLVVWLIAETLWQLVVWLISTTLVTPLLYLLIFPIYYQWQKSARAQRLSQYLTHILLSKHLIVPIERCCYHSLYGMKTGLLKLKCPTEHEFNTFFDLPDELMTQIAFITDVNISHLLQLNKKCVFAFGPILYQKVHFSIPVISTEVLTTAGHIRLRSPQNTTGAKLRVNAYLRNTTQFSSTTNQLGILGQKYQLLQRNKKADNHDFMGFFSSSKRKPYKRTLKDRMTHVWDHDLMIEICNNVMSNEKSIMRQFIRQFFVDIRIFSGVYDPSYSISRNPGITLIKTRKQGEIKSTHSATQSATYTDIIFKKDLSNLESANSSANEHGSYKALIEPCLNLCKNKELLVSSFYDMLIFQGQETLVADVKHSNIDPPHLVLLTTDSFEILRVLYNIGYSFLGDENDLNLYDEQGYFSSTFGEHSIDIKNLNSLDEPDFYMGSEVCDLIEMVSNAALSIDETPARRSSYMGFSHETLCLYETWYEYNRTVASREPFTIEHQIKIFVIKDDGP</sequence>
<evidence type="ECO:0000313" key="2">
    <source>
        <dbReference type="EMBL" id="ODQ57180.1"/>
    </source>
</evidence>
<keyword evidence="1" id="KW-0472">Membrane</keyword>
<dbReference type="Proteomes" id="UP000094112">
    <property type="component" value="Unassembled WGS sequence"/>
</dbReference>
<name>A0A1E3NW08_WICAA</name>